<protein>
    <recommendedName>
        <fullName evidence="1">Rab-GAP TBC domain-containing protein</fullName>
    </recommendedName>
</protein>
<dbReference type="AlphaFoldDB" id="A0AAV2IHE6"/>
<evidence type="ECO:0000313" key="2">
    <source>
        <dbReference type="EMBL" id="CAL1545540.1"/>
    </source>
</evidence>
<feature type="domain" description="Rab-GAP TBC" evidence="1">
    <location>
        <begin position="56"/>
        <end position="143"/>
    </location>
</feature>
<accession>A0AAV2IHE6</accession>
<evidence type="ECO:0000313" key="3">
    <source>
        <dbReference type="Proteomes" id="UP001497497"/>
    </source>
</evidence>
<comment type="caution">
    <text evidence="2">The sequence shown here is derived from an EMBL/GenBank/DDBJ whole genome shotgun (WGS) entry which is preliminary data.</text>
</comment>
<proteinExistence type="predicted"/>
<feature type="non-terminal residue" evidence="2">
    <location>
        <position position="1"/>
    </location>
</feature>
<reference evidence="2 3" key="1">
    <citation type="submission" date="2024-04" db="EMBL/GenBank/DDBJ databases">
        <authorList>
            <consortium name="Genoscope - CEA"/>
            <person name="William W."/>
        </authorList>
    </citation>
    <scope>NUCLEOTIDE SEQUENCE [LARGE SCALE GENOMIC DNA]</scope>
</reference>
<gene>
    <name evidence="2" type="ORF">GSLYS_00019023001</name>
</gene>
<dbReference type="Pfam" id="PF00566">
    <property type="entry name" value="RabGAP-TBC"/>
    <property type="match status" value="1"/>
</dbReference>
<dbReference type="InterPro" id="IPR000195">
    <property type="entry name" value="Rab-GAP-TBC_dom"/>
</dbReference>
<evidence type="ECO:0000259" key="1">
    <source>
        <dbReference type="Pfam" id="PF00566"/>
    </source>
</evidence>
<name>A0AAV2IHE6_LYMST</name>
<keyword evidence="3" id="KW-1185">Reference proteome</keyword>
<organism evidence="2 3">
    <name type="scientific">Lymnaea stagnalis</name>
    <name type="common">Great pond snail</name>
    <name type="synonym">Helix stagnalis</name>
    <dbReference type="NCBI Taxonomy" id="6523"/>
    <lineage>
        <taxon>Eukaryota</taxon>
        <taxon>Metazoa</taxon>
        <taxon>Spiralia</taxon>
        <taxon>Lophotrochozoa</taxon>
        <taxon>Mollusca</taxon>
        <taxon>Gastropoda</taxon>
        <taxon>Heterobranchia</taxon>
        <taxon>Euthyneura</taxon>
        <taxon>Panpulmonata</taxon>
        <taxon>Hygrophila</taxon>
        <taxon>Lymnaeoidea</taxon>
        <taxon>Lymnaeidae</taxon>
        <taxon>Lymnaea</taxon>
    </lineage>
</organism>
<sequence>QWPAESDARRRLWENLCSHLFEKFKGNLFNEIADELYDGGADEDILIPMFVDHDHLNSYFLKPKGIQAAKMVVGVINRLSPDIVYCPMLFPMSSLFLHYMTAEACFNCMQALLGANSKKPSLFFLTQTKVKTEASKYVLLDLAKKYTVSFSFC</sequence>
<dbReference type="EMBL" id="CAXITT010000720">
    <property type="protein sequence ID" value="CAL1545540.1"/>
    <property type="molecule type" value="Genomic_DNA"/>
</dbReference>
<dbReference type="Proteomes" id="UP001497497">
    <property type="component" value="Unassembled WGS sequence"/>
</dbReference>